<evidence type="ECO:0000256" key="4">
    <source>
        <dbReference type="ARBA" id="ARBA00022692"/>
    </source>
</evidence>
<dbReference type="EMBL" id="LT618793">
    <property type="protein sequence ID" value="SCQ81054.1"/>
    <property type="molecule type" value="Genomic_DNA"/>
</dbReference>
<evidence type="ECO:0000256" key="1">
    <source>
        <dbReference type="ARBA" id="ARBA00004651"/>
    </source>
</evidence>
<protein>
    <submittedName>
        <fullName evidence="11">Monovalent cation/proton antiporter</fullName>
    </submittedName>
</protein>
<dbReference type="OrthoDB" id="57886at2"/>
<dbReference type="InterPro" id="IPR006153">
    <property type="entry name" value="Cation/H_exchanger_TM"/>
</dbReference>
<keyword evidence="8" id="KW-0472">Membrane</keyword>
<dbReference type="GO" id="GO:0015386">
    <property type="term" value="F:potassium:proton antiporter activity"/>
    <property type="evidence" value="ECO:0007669"/>
    <property type="project" value="TreeGrafter"/>
</dbReference>
<dbReference type="GO" id="GO:0098719">
    <property type="term" value="P:sodium ion import across plasma membrane"/>
    <property type="evidence" value="ECO:0007669"/>
    <property type="project" value="TreeGrafter"/>
</dbReference>
<keyword evidence="9" id="KW-0739">Sodium transport</keyword>
<evidence type="ECO:0000256" key="9">
    <source>
        <dbReference type="ARBA" id="ARBA00023201"/>
    </source>
</evidence>
<dbReference type="InterPro" id="IPR018422">
    <property type="entry name" value="Cation/H_exchanger_CPA1"/>
</dbReference>
<evidence type="ECO:0000256" key="7">
    <source>
        <dbReference type="ARBA" id="ARBA00023065"/>
    </source>
</evidence>
<evidence type="ECO:0000256" key="2">
    <source>
        <dbReference type="ARBA" id="ARBA00022448"/>
    </source>
</evidence>
<gene>
    <name evidence="11" type="ORF">PFR_JS23_1830</name>
</gene>
<name>A0A2C8BCA4_9ACTN</name>
<dbReference type="Gene3D" id="6.10.140.1330">
    <property type="match status" value="1"/>
</dbReference>
<keyword evidence="3" id="KW-1003">Cell membrane</keyword>
<organism evidence="11 12">
    <name type="scientific">Propionibacterium freudenreichii</name>
    <dbReference type="NCBI Taxonomy" id="1744"/>
    <lineage>
        <taxon>Bacteria</taxon>
        <taxon>Bacillati</taxon>
        <taxon>Actinomycetota</taxon>
        <taxon>Actinomycetes</taxon>
        <taxon>Propionibacteriales</taxon>
        <taxon>Propionibacteriaceae</taxon>
        <taxon>Propionibacterium</taxon>
    </lineage>
</organism>
<proteinExistence type="predicted"/>
<dbReference type="PANTHER" id="PTHR10110:SF86">
    <property type="entry name" value="SODIUM_HYDROGEN EXCHANGER 7"/>
    <property type="match status" value="1"/>
</dbReference>
<feature type="domain" description="Cation/H+ exchanger transmembrane" evidence="10">
    <location>
        <begin position="47"/>
        <end position="364"/>
    </location>
</feature>
<dbReference type="Proteomes" id="UP000250080">
    <property type="component" value="Chromosome I"/>
</dbReference>
<dbReference type="GO" id="GO:0005886">
    <property type="term" value="C:plasma membrane"/>
    <property type="evidence" value="ECO:0007669"/>
    <property type="project" value="UniProtKB-SubCell"/>
</dbReference>
<keyword evidence="5" id="KW-1133">Transmembrane helix</keyword>
<keyword evidence="6" id="KW-0915">Sodium</keyword>
<dbReference type="Pfam" id="PF00999">
    <property type="entry name" value="Na_H_Exchanger"/>
    <property type="match status" value="1"/>
</dbReference>
<keyword evidence="4" id="KW-0812">Transmembrane</keyword>
<dbReference type="AlphaFoldDB" id="A0A2C8BCA4"/>
<accession>A0A2C8BCA4</accession>
<sequence length="652" mass="68924">MGDGSHPPTVTLPRPPVGPADADNGVAIGCDNEPVSVAILIFVVAMLLIAASDRLAEHTGVVAPVALLALGIIVGFTPWVPDISVDPQMIVAVILPPLLYATATSMPTMDFRRNLTPIAVLSVLLVAVSAVVLGFIFEKMVPGIGLAVGIALGAVASPTDAVATSIVRRQGVSNRLVTVLEGEGLINDASALVIMSSALAAVAAHVTAGEVIGHFAQEVIVALLIGWLAGEVMVWVRARVGSVTADTVLSLVTPFVAYLPANALHGSGLVAAVIAGLVVGREAPERLHSSHRVAAGQMWATLQLVLESTVFGLMGIQLPGILHDVARGELHFKLAAIVAGVGLVATIVVRAVMVVPLVLGSSRRNNRREQKRPRLEMMNEMAGKMTEKVKDGPTTVSRGGRSMTITPERASTFRHRVWRALADIDYFTEQSFGPREGAVIVWSGMRGAVTLAAAQMLPESTPHRSFLILVAALLASASLAIQGSTLSLLVRLVKPTKTRPVTRAELRDIYGRMREAAQDVPVPPKLMAMLNAQGEDDSEVTGDIRGPAVSLAWNLTSRMRESGVTLTQAQRNQVSALSFRYALDVIAAQRNALLAVRDTGKFRPQALDSVFATLDADEMALELHAGPLLTQGIEDPNAPADQDPDDRLAPLE</sequence>
<evidence type="ECO:0000259" key="10">
    <source>
        <dbReference type="Pfam" id="PF00999"/>
    </source>
</evidence>
<evidence type="ECO:0000256" key="6">
    <source>
        <dbReference type="ARBA" id="ARBA00023053"/>
    </source>
</evidence>
<evidence type="ECO:0000313" key="12">
    <source>
        <dbReference type="Proteomes" id="UP000250080"/>
    </source>
</evidence>
<dbReference type="GO" id="GO:0051453">
    <property type="term" value="P:regulation of intracellular pH"/>
    <property type="evidence" value="ECO:0007669"/>
    <property type="project" value="TreeGrafter"/>
</dbReference>
<evidence type="ECO:0000256" key="5">
    <source>
        <dbReference type="ARBA" id="ARBA00022989"/>
    </source>
</evidence>
<comment type="subcellular location">
    <subcellularLocation>
        <location evidence="1">Cell membrane</location>
        <topology evidence="1">Multi-pass membrane protein</topology>
    </subcellularLocation>
</comment>
<dbReference type="GO" id="GO:0015385">
    <property type="term" value="F:sodium:proton antiporter activity"/>
    <property type="evidence" value="ECO:0007669"/>
    <property type="project" value="InterPro"/>
</dbReference>
<dbReference type="PANTHER" id="PTHR10110">
    <property type="entry name" value="SODIUM/HYDROGEN EXCHANGER"/>
    <property type="match status" value="1"/>
</dbReference>
<evidence type="ECO:0000256" key="3">
    <source>
        <dbReference type="ARBA" id="ARBA00022475"/>
    </source>
</evidence>
<evidence type="ECO:0000313" key="11">
    <source>
        <dbReference type="EMBL" id="SCQ81054.1"/>
    </source>
</evidence>
<keyword evidence="2" id="KW-0813">Transport</keyword>
<keyword evidence="7" id="KW-0406">Ion transport</keyword>
<reference evidence="11 12" key="1">
    <citation type="submission" date="2016-09" db="EMBL/GenBank/DDBJ databases">
        <authorList>
            <person name="Laine KS P."/>
        </authorList>
    </citation>
    <scope>NUCLEOTIDE SEQUENCE [LARGE SCALE GENOMIC DNA]</scope>
    <source>
        <strain evidence="11">PFRJS-23</strain>
    </source>
</reference>
<evidence type="ECO:0000256" key="8">
    <source>
        <dbReference type="ARBA" id="ARBA00023136"/>
    </source>
</evidence>